<protein>
    <submittedName>
        <fullName evidence="1">Uncharacterized protein</fullName>
    </submittedName>
</protein>
<accession>A0AAF0EZE0</accession>
<name>A0AAF0EZE0_9BASI</name>
<evidence type="ECO:0000313" key="1">
    <source>
        <dbReference type="EMBL" id="WFD39906.1"/>
    </source>
</evidence>
<reference evidence="1" key="1">
    <citation type="submission" date="2023-03" db="EMBL/GenBank/DDBJ databases">
        <title>Mating type loci evolution in Malassezia.</title>
        <authorList>
            <person name="Coelho M.A."/>
        </authorList>
    </citation>
    <scope>NUCLEOTIDE SEQUENCE</scope>
    <source>
        <strain evidence="1">CBS 9431</strain>
    </source>
</reference>
<dbReference type="AlphaFoldDB" id="A0AAF0EZE0"/>
<evidence type="ECO:0000313" key="2">
    <source>
        <dbReference type="Proteomes" id="UP001217754"/>
    </source>
</evidence>
<proteinExistence type="predicted"/>
<gene>
    <name evidence="1" type="ORF">MJAP1_002888</name>
</gene>
<sequence>MLLSGLRSGARWAPGCVRRISTLRSFPAGDKAAREVPTPLLFVAAPTWTGEKMAEEQFAPLLRLAQQRGFTSLLLDLDVKDASEKSASEVLALMENGTSHS</sequence>
<dbReference type="EMBL" id="CP119962">
    <property type="protein sequence ID" value="WFD39906.1"/>
    <property type="molecule type" value="Genomic_DNA"/>
</dbReference>
<dbReference type="RefSeq" id="XP_060122803.1">
    <property type="nucleotide sequence ID" value="XM_060266820.1"/>
</dbReference>
<dbReference type="Proteomes" id="UP001217754">
    <property type="component" value="Chromosome 5"/>
</dbReference>
<dbReference type="GeneID" id="85226539"/>
<organism evidence="1 2">
    <name type="scientific">Malassezia japonica</name>
    <dbReference type="NCBI Taxonomy" id="223818"/>
    <lineage>
        <taxon>Eukaryota</taxon>
        <taxon>Fungi</taxon>
        <taxon>Dikarya</taxon>
        <taxon>Basidiomycota</taxon>
        <taxon>Ustilaginomycotina</taxon>
        <taxon>Malasseziomycetes</taxon>
        <taxon>Malasseziales</taxon>
        <taxon>Malasseziaceae</taxon>
        <taxon>Malassezia</taxon>
    </lineage>
</organism>
<keyword evidence="2" id="KW-1185">Reference proteome</keyword>